<proteinExistence type="predicted"/>
<dbReference type="RefSeq" id="WP_168947816.1">
    <property type="nucleotide sequence ID" value="NZ_JABAGL010000014.1"/>
</dbReference>
<reference evidence="2 3" key="1">
    <citation type="submission" date="2020-04" db="EMBL/GenBank/DDBJ databases">
        <authorList>
            <person name="Hitch T.C.A."/>
            <person name="Wylensek D."/>
            <person name="Clavel T."/>
        </authorList>
    </citation>
    <scope>NUCLEOTIDE SEQUENCE [LARGE SCALE GENOMIC DNA]</scope>
    <source>
        <strain evidence="2 3">WCA3-601-WT-5E</strain>
    </source>
</reference>
<keyword evidence="1" id="KW-0732">Signal</keyword>
<dbReference type="InterPro" id="IPR038653">
    <property type="entry name" value="Put_CMD_sf"/>
</dbReference>
<dbReference type="AlphaFoldDB" id="A0A7X9XIQ3"/>
<feature type="chain" id="PRO_5031231028" evidence="1">
    <location>
        <begin position="27"/>
        <end position="580"/>
    </location>
</feature>
<feature type="signal peptide" evidence="1">
    <location>
        <begin position="1"/>
        <end position="26"/>
    </location>
</feature>
<protein>
    <submittedName>
        <fullName evidence="2">DUF4493 domain-containing protein</fullName>
    </submittedName>
</protein>
<name>A0A7X9XIQ3_9BACE</name>
<sequence>MIIKDMRILRYILATLAVLATFTACREEDELNKAKGRVVLGEIRIEAEEANTRAIAIPTPQPEDLTIEIIDPDGYTVESGKIDHYANGIDLFVASYTLRAYYGNKQQMGNSPYFEGIAEFSISEGQTTQIGTVTAKLANAVIIPNIPTNIIDHFIGVPTFYVCKGEEKKEVTNGQALYVLPGEYTLTLEGKNKAEIEVKQTIATLNAQAQKAYNINCDLSLPNLTLPDQQAGAWAKRLYITPATATDKNGKEIDTPKGIVYEATTLNGSWDNSLKSEFDDNNNIIIKGLTEQTSYQIRARLADATFSNIVNITTEACSPIPNGNMEEWSEEERGYYYKAGLSNNGALKLHTFYPWDNNAFWNTNNDFTTRHRDANTAPFSTVYYYNSFPAVSYTPDCHGGSKAAELRNTAAGRGNTSSSKSSYAFNNVPGELFIGNITVTTNGPATSPNDYYIIEQGKAFDARPSKLRFWHKYIPYDQDKWKVLISIYDENKEVITSKEYTSDKEVKDRYEEITISLDYGTNFFMPCKYIYINYSSSIYSGNDLPYTSKDVKTYFKDSERTITTLSGSQLFIDDIELIYE</sequence>
<dbReference type="EMBL" id="JABAGL010000014">
    <property type="protein sequence ID" value="NME86643.1"/>
    <property type="molecule type" value="Genomic_DNA"/>
</dbReference>
<accession>A0A7X9XIQ3</accession>
<dbReference type="InterPro" id="IPR027840">
    <property type="entry name" value="DUF4493"/>
</dbReference>
<organism evidence="2 3">
    <name type="scientific">Bacteroides eggerthii</name>
    <dbReference type="NCBI Taxonomy" id="28111"/>
    <lineage>
        <taxon>Bacteria</taxon>
        <taxon>Pseudomonadati</taxon>
        <taxon>Bacteroidota</taxon>
        <taxon>Bacteroidia</taxon>
        <taxon>Bacteroidales</taxon>
        <taxon>Bacteroidaceae</taxon>
        <taxon>Bacteroides</taxon>
    </lineage>
</organism>
<dbReference type="Proteomes" id="UP000520291">
    <property type="component" value="Unassembled WGS sequence"/>
</dbReference>
<gene>
    <name evidence="2" type="ORF">HF841_11540</name>
</gene>
<dbReference type="Gene3D" id="2.60.120.890">
    <property type="entry name" value="BT2081, beta-jelly-roll domain"/>
    <property type="match status" value="1"/>
</dbReference>
<evidence type="ECO:0000256" key="1">
    <source>
        <dbReference type="SAM" id="SignalP"/>
    </source>
</evidence>
<dbReference type="PROSITE" id="PS51257">
    <property type="entry name" value="PROKAR_LIPOPROTEIN"/>
    <property type="match status" value="1"/>
</dbReference>
<evidence type="ECO:0000313" key="2">
    <source>
        <dbReference type="EMBL" id="NME86643.1"/>
    </source>
</evidence>
<comment type="caution">
    <text evidence="2">The sequence shown here is derived from an EMBL/GenBank/DDBJ whole genome shotgun (WGS) entry which is preliminary data.</text>
</comment>
<evidence type="ECO:0000313" key="3">
    <source>
        <dbReference type="Proteomes" id="UP000520291"/>
    </source>
</evidence>
<dbReference type="Pfam" id="PF14900">
    <property type="entry name" value="DUF4493"/>
    <property type="match status" value="1"/>
</dbReference>